<dbReference type="RefSeq" id="WP_143018072.1">
    <property type="nucleotide sequence ID" value="NZ_FMXZ01000004.1"/>
</dbReference>
<dbReference type="Proteomes" id="UP000198925">
    <property type="component" value="Unassembled WGS sequence"/>
</dbReference>
<sequence length="81" mass="8785">MPSKLPPADGRKTEPTAAPDLPLSMQSGTIATRRHPVPAARLEDAALDALLRRELSRAHDWILTAPVPARLLRALRGDTES</sequence>
<gene>
    <name evidence="2" type="ORF">SAMN04487779_1002417</name>
</gene>
<protein>
    <submittedName>
        <fullName evidence="2">Uncharacterized protein</fullName>
    </submittedName>
</protein>
<name>A0A1G6PJS6_9PROT</name>
<keyword evidence="3" id="KW-1185">Reference proteome</keyword>
<evidence type="ECO:0000256" key="1">
    <source>
        <dbReference type="SAM" id="MobiDB-lite"/>
    </source>
</evidence>
<accession>A0A1G6PJS6</accession>
<proteinExistence type="predicted"/>
<feature type="region of interest" description="Disordered" evidence="1">
    <location>
        <begin position="1"/>
        <end position="34"/>
    </location>
</feature>
<dbReference type="EMBL" id="FMZX01000002">
    <property type="protein sequence ID" value="SDC80423.1"/>
    <property type="molecule type" value="Genomic_DNA"/>
</dbReference>
<organism evidence="2 3">
    <name type="scientific">Belnapia rosea</name>
    <dbReference type="NCBI Taxonomy" id="938405"/>
    <lineage>
        <taxon>Bacteria</taxon>
        <taxon>Pseudomonadati</taxon>
        <taxon>Pseudomonadota</taxon>
        <taxon>Alphaproteobacteria</taxon>
        <taxon>Acetobacterales</taxon>
        <taxon>Roseomonadaceae</taxon>
        <taxon>Belnapia</taxon>
    </lineage>
</organism>
<evidence type="ECO:0000313" key="3">
    <source>
        <dbReference type="Proteomes" id="UP000198925"/>
    </source>
</evidence>
<dbReference type="AlphaFoldDB" id="A0A1G6PJS6"/>
<reference evidence="2 3" key="1">
    <citation type="submission" date="2016-10" db="EMBL/GenBank/DDBJ databases">
        <authorList>
            <person name="de Groot N.N."/>
        </authorList>
    </citation>
    <scope>NUCLEOTIDE SEQUENCE [LARGE SCALE GENOMIC DNA]</scope>
    <source>
        <strain evidence="2 3">CPCC 100156</strain>
    </source>
</reference>
<evidence type="ECO:0000313" key="2">
    <source>
        <dbReference type="EMBL" id="SDC80423.1"/>
    </source>
</evidence>